<dbReference type="InterPro" id="IPR006135">
    <property type="entry name" value="T3SS_substrate_exporter"/>
</dbReference>
<keyword evidence="3" id="KW-1133">Transmembrane helix</keyword>
<keyword evidence="4" id="KW-0969">Cilium</keyword>
<sequence length="353" mass="37896">MADTGEKTFEPTDQRREKFRKEGRWARAKDVGGLAATAAVVASLIASRHALVAGFEVLFRRSMGDLDAVERLGAMGAFRSAALPVLLDAFPVVGLAAVLALGASAAQSRFRLNTDVLSPKFEKLDPKAGLERLFSFRKNLADLAISLVRVFAVGAVGSYAVKRELSVLLSMAHATVLSSAETAGAAVARVVGSILGALAIVACADYAYSWFSLERDMRMTRQERIDEQKQQDGDPKAKGRMKARARALAKKRALASVKGADVIVTNPTHVAVALRYGPKDPAPIVVAKGVDEVALRIRAEGRKFGIPILENRPLARALNAEVTVGRMVPQAHFAAVAQVLAFVYKLKKRGALR</sequence>
<dbReference type="GO" id="GO:0005886">
    <property type="term" value="C:plasma membrane"/>
    <property type="evidence" value="ECO:0007669"/>
    <property type="project" value="TreeGrafter"/>
</dbReference>
<dbReference type="PATRIC" id="fig|1391654.3.peg.1402"/>
<keyword evidence="3" id="KW-0812">Transmembrane</keyword>
<dbReference type="STRING" id="1391654.AKJ09_01385"/>
<dbReference type="AlphaFoldDB" id="A0A0K1PMV7"/>
<dbReference type="PANTHER" id="PTHR30531">
    <property type="entry name" value="FLAGELLAR BIOSYNTHETIC PROTEIN FLHB"/>
    <property type="match status" value="1"/>
</dbReference>
<evidence type="ECO:0000256" key="1">
    <source>
        <dbReference type="ARBA" id="ARBA00010690"/>
    </source>
</evidence>
<feature type="region of interest" description="Disordered" evidence="2">
    <location>
        <begin position="1"/>
        <end position="21"/>
    </location>
</feature>
<dbReference type="SUPFAM" id="SSF160544">
    <property type="entry name" value="EscU C-terminal domain-like"/>
    <property type="match status" value="1"/>
</dbReference>
<organism evidence="4 5">
    <name type="scientific">Labilithrix luteola</name>
    <dbReference type="NCBI Taxonomy" id="1391654"/>
    <lineage>
        <taxon>Bacteria</taxon>
        <taxon>Pseudomonadati</taxon>
        <taxon>Myxococcota</taxon>
        <taxon>Polyangia</taxon>
        <taxon>Polyangiales</taxon>
        <taxon>Labilitrichaceae</taxon>
        <taxon>Labilithrix</taxon>
    </lineage>
</organism>
<dbReference type="Gene3D" id="3.40.1690.10">
    <property type="entry name" value="secretion proteins EscU"/>
    <property type="match status" value="1"/>
</dbReference>
<dbReference type="Gene3D" id="6.10.250.2080">
    <property type="match status" value="1"/>
</dbReference>
<keyword evidence="4" id="KW-0282">Flagellum</keyword>
<feature type="transmembrane region" description="Helical" evidence="3">
    <location>
        <begin position="81"/>
        <end position="103"/>
    </location>
</feature>
<evidence type="ECO:0000313" key="5">
    <source>
        <dbReference type="Proteomes" id="UP000064967"/>
    </source>
</evidence>
<feature type="transmembrane region" description="Helical" evidence="3">
    <location>
        <begin position="186"/>
        <end position="211"/>
    </location>
</feature>
<comment type="similarity">
    <text evidence="1">Belongs to the type III secretion exporter family.</text>
</comment>
<evidence type="ECO:0000256" key="2">
    <source>
        <dbReference type="SAM" id="MobiDB-lite"/>
    </source>
</evidence>
<accession>A0A0K1PMV7</accession>
<dbReference type="InterPro" id="IPR029025">
    <property type="entry name" value="T3SS_substrate_exporter_C"/>
</dbReference>
<protein>
    <submittedName>
        <fullName evidence="4">Flagellar biosynthesis protein FlhB</fullName>
    </submittedName>
</protein>
<dbReference type="EMBL" id="CP012333">
    <property type="protein sequence ID" value="AKU94721.1"/>
    <property type="molecule type" value="Genomic_DNA"/>
</dbReference>
<name>A0A0K1PMV7_9BACT</name>
<dbReference type="Proteomes" id="UP000064967">
    <property type="component" value="Chromosome"/>
</dbReference>
<feature type="transmembrane region" description="Helical" evidence="3">
    <location>
        <begin position="140"/>
        <end position="161"/>
    </location>
</feature>
<proteinExistence type="inferred from homology"/>
<keyword evidence="3" id="KW-0472">Membrane</keyword>
<dbReference type="OrthoDB" id="9807950at2"/>
<keyword evidence="5" id="KW-1185">Reference proteome</keyword>
<dbReference type="PRINTS" id="PR00950">
    <property type="entry name" value="TYPE3IMSPROT"/>
</dbReference>
<dbReference type="RefSeq" id="WP_146646276.1">
    <property type="nucleotide sequence ID" value="NZ_CP012333.1"/>
</dbReference>
<reference evidence="4 5" key="1">
    <citation type="submission" date="2015-08" db="EMBL/GenBank/DDBJ databases">
        <authorList>
            <person name="Babu N.S."/>
            <person name="Beckwith C.J."/>
            <person name="Beseler K.G."/>
            <person name="Brison A."/>
            <person name="Carone J.V."/>
            <person name="Caskin T.P."/>
            <person name="Diamond M."/>
            <person name="Durham M.E."/>
            <person name="Foxe J.M."/>
            <person name="Go M."/>
            <person name="Henderson B.A."/>
            <person name="Jones I.B."/>
            <person name="McGettigan J.A."/>
            <person name="Micheletti S.J."/>
            <person name="Nasrallah M.E."/>
            <person name="Ortiz D."/>
            <person name="Piller C.R."/>
            <person name="Privatt S.R."/>
            <person name="Schneider S.L."/>
            <person name="Sharp S."/>
            <person name="Smith T.C."/>
            <person name="Stanton J.D."/>
            <person name="Ullery H.E."/>
            <person name="Wilson R.J."/>
            <person name="Serrano M.G."/>
            <person name="Buck G."/>
            <person name="Lee V."/>
            <person name="Wang Y."/>
            <person name="Carvalho R."/>
            <person name="Voegtly L."/>
            <person name="Shi R."/>
            <person name="Duckworth R."/>
            <person name="Johnson A."/>
            <person name="Loviza R."/>
            <person name="Walstead R."/>
            <person name="Shah Z."/>
            <person name="Kiflezghi M."/>
            <person name="Wade K."/>
            <person name="Ball S.L."/>
            <person name="Bradley K.W."/>
            <person name="Asai D.J."/>
            <person name="Bowman C.A."/>
            <person name="Russell D.A."/>
            <person name="Pope W.H."/>
            <person name="Jacobs-Sera D."/>
            <person name="Hendrix R.W."/>
            <person name="Hatfull G.F."/>
        </authorList>
    </citation>
    <scope>NUCLEOTIDE SEQUENCE [LARGE SCALE GENOMIC DNA]</scope>
    <source>
        <strain evidence="4 5">DSM 27648</strain>
    </source>
</reference>
<dbReference type="GO" id="GO:0009306">
    <property type="term" value="P:protein secretion"/>
    <property type="evidence" value="ECO:0007669"/>
    <property type="project" value="InterPro"/>
</dbReference>
<evidence type="ECO:0000256" key="3">
    <source>
        <dbReference type="SAM" id="Phobius"/>
    </source>
</evidence>
<feature type="transmembrane region" description="Helical" evidence="3">
    <location>
        <begin position="31"/>
        <end position="51"/>
    </location>
</feature>
<keyword evidence="4" id="KW-0966">Cell projection</keyword>
<dbReference type="PANTHER" id="PTHR30531:SF12">
    <property type="entry name" value="FLAGELLAR BIOSYNTHETIC PROTEIN FLHB"/>
    <property type="match status" value="1"/>
</dbReference>
<dbReference type="Pfam" id="PF01312">
    <property type="entry name" value="Bac_export_2"/>
    <property type="match status" value="1"/>
</dbReference>
<gene>
    <name evidence="4" type="ORF">AKJ09_01385</name>
</gene>
<evidence type="ECO:0000313" key="4">
    <source>
        <dbReference type="EMBL" id="AKU94721.1"/>
    </source>
</evidence>
<dbReference type="KEGG" id="llu:AKJ09_01385"/>